<dbReference type="CDD" id="cd01948">
    <property type="entry name" value="EAL"/>
    <property type="match status" value="1"/>
</dbReference>
<dbReference type="SMART" id="SM00052">
    <property type="entry name" value="EAL"/>
    <property type="match status" value="1"/>
</dbReference>
<dbReference type="PROSITE" id="PS50887">
    <property type="entry name" value="GGDEF"/>
    <property type="match status" value="1"/>
</dbReference>
<dbReference type="NCBIfam" id="TIGR00254">
    <property type="entry name" value="GGDEF"/>
    <property type="match status" value="1"/>
</dbReference>
<gene>
    <name evidence="3" type="ORF">H8Z76_01560</name>
</gene>
<protein>
    <submittedName>
        <fullName evidence="3">EAL domain-containing protein</fullName>
    </submittedName>
</protein>
<dbReference type="InterPro" id="IPR001633">
    <property type="entry name" value="EAL_dom"/>
</dbReference>
<feature type="domain" description="EAL" evidence="1">
    <location>
        <begin position="623"/>
        <end position="878"/>
    </location>
</feature>
<dbReference type="Gene3D" id="3.20.20.450">
    <property type="entry name" value="EAL domain"/>
    <property type="match status" value="1"/>
</dbReference>
<evidence type="ECO:0000313" key="4">
    <source>
        <dbReference type="Proteomes" id="UP000621540"/>
    </source>
</evidence>
<dbReference type="SUPFAM" id="SSF55785">
    <property type="entry name" value="PYP-like sensor domain (PAS domain)"/>
    <property type="match status" value="1"/>
</dbReference>
<dbReference type="Proteomes" id="UP000621540">
    <property type="component" value="Unassembled WGS sequence"/>
</dbReference>
<evidence type="ECO:0000259" key="1">
    <source>
        <dbReference type="PROSITE" id="PS50883"/>
    </source>
</evidence>
<dbReference type="SMART" id="SM00267">
    <property type="entry name" value="GGDEF"/>
    <property type="match status" value="1"/>
</dbReference>
<accession>A0ABR7I715</accession>
<evidence type="ECO:0000259" key="2">
    <source>
        <dbReference type="PROSITE" id="PS50887"/>
    </source>
</evidence>
<dbReference type="EMBL" id="JACOQH010000001">
    <property type="protein sequence ID" value="MBC5752721.1"/>
    <property type="molecule type" value="Genomic_DNA"/>
</dbReference>
<dbReference type="SMART" id="SM00065">
    <property type="entry name" value="GAF"/>
    <property type="match status" value="1"/>
</dbReference>
<dbReference type="PANTHER" id="PTHR44757">
    <property type="entry name" value="DIGUANYLATE CYCLASE DGCP"/>
    <property type="match status" value="1"/>
</dbReference>
<dbReference type="Gene3D" id="3.30.450.40">
    <property type="match status" value="1"/>
</dbReference>
<dbReference type="Pfam" id="PF00563">
    <property type="entry name" value="EAL"/>
    <property type="match status" value="1"/>
</dbReference>
<dbReference type="InterPro" id="IPR003018">
    <property type="entry name" value="GAF"/>
</dbReference>
<sequence length="878" mass="100834">MERSIVPEERLIDLQLTKEMQERFCEANDLYTMCLDSQKRTIGELYGTEEEKAFIKGRVPEELYRELLERLYATEVEDMIEEPLAEENIKLCGAVIRMGGKPIAVWIVFAVLSDIGEIPEDMPKTMGTTSADHFYKSMRFLTTLSRQYFAAKIDEAFAQEASVKSIEEKERAEAELKRNEAMSAIVQEIVSEREFTETAKSILREVCEFLQIGNACLLKVSPDQGTADMICEWTAQGLPSHRDLVQKIPVAKIPFLTDKPFVISSDTPLPSRFVEVFEKMGAKAAMTIPIEVHAETGMYLCFYETEKERIWESADIKFIHDAKQVLQSILARRVASNSLASSYMSLEAILENVGCGICVKDPITRKILYTNQQFHEMFKSEKDVAEFELLLEEQYTGRPQGKSMEVYSDLENSYYDICYTQIHWVNGRSVMLCTIYDVTDKKIYQQKIERQANNDFLTGLYNRMRCEQDLTEYIKRTKDAGGQGALLYIDLDDFKHINDGLGHQYGDVLLKAISHSLQHVSGIETTCYRMGGDEFIIIVSHYHFSMLNRILGDIQAIFTKPWFLKGADYYCSMSMGVVRFPKDGDTVQELIKKADIALYEAKKSGKNRVEYYDDHVESTSFKRLELEKNMHDAALDSCKEFEVYYQPVVDISKPGDPCSGAEALIRWNSQKMGFVSPSEFIPLAEYLGLINPIGDFILEEACKRCKYWNDMGHPEYRINVNLSVVQLLQNDMVDRIRRVLKETKLKPTNLTLEVTESLAINDMARMKRVLAQIKQLGVWVALDDFGTGYSSLNHIRELPIDVIKIDRCFVVDIGKDDYSEVFVKMVSELADTIGVRMCVEGVEKDEQLDKLRQMKVQYIQGFYFNRPMRAIDFEEKYL</sequence>
<dbReference type="InterPro" id="IPR000160">
    <property type="entry name" value="GGDEF_dom"/>
</dbReference>
<dbReference type="SUPFAM" id="SSF55073">
    <property type="entry name" value="Nucleotide cyclase"/>
    <property type="match status" value="1"/>
</dbReference>
<proteinExistence type="predicted"/>
<name>A0ABR7I715_9FIRM</name>
<reference evidence="3 4" key="1">
    <citation type="submission" date="2020-08" db="EMBL/GenBank/DDBJ databases">
        <title>Genome public.</title>
        <authorList>
            <person name="Liu C."/>
            <person name="Sun Q."/>
        </authorList>
    </citation>
    <scope>NUCLEOTIDE SEQUENCE [LARGE SCALE GENOMIC DNA]</scope>
    <source>
        <strain evidence="3 4">BX0805</strain>
    </source>
</reference>
<dbReference type="RefSeq" id="WP_186981439.1">
    <property type="nucleotide sequence ID" value="NZ_JACOQH010000001.1"/>
</dbReference>
<dbReference type="Pfam" id="PF01590">
    <property type="entry name" value="GAF"/>
    <property type="match status" value="1"/>
</dbReference>
<comment type="caution">
    <text evidence="3">The sequence shown here is derived from an EMBL/GenBank/DDBJ whole genome shotgun (WGS) entry which is preliminary data.</text>
</comment>
<dbReference type="InterPro" id="IPR043128">
    <property type="entry name" value="Rev_trsase/Diguanyl_cyclase"/>
</dbReference>
<dbReference type="InterPro" id="IPR035919">
    <property type="entry name" value="EAL_sf"/>
</dbReference>
<feature type="domain" description="GGDEF" evidence="2">
    <location>
        <begin position="482"/>
        <end position="614"/>
    </location>
</feature>
<dbReference type="PROSITE" id="PS50883">
    <property type="entry name" value="EAL"/>
    <property type="match status" value="1"/>
</dbReference>
<dbReference type="InterPro" id="IPR029787">
    <property type="entry name" value="Nucleotide_cyclase"/>
</dbReference>
<dbReference type="CDD" id="cd01949">
    <property type="entry name" value="GGDEF"/>
    <property type="match status" value="1"/>
</dbReference>
<dbReference type="InterPro" id="IPR052155">
    <property type="entry name" value="Biofilm_reg_signaling"/>
</dbReference>
<dbReference type="InterPro" id="IPR035965">
    <property type="entry name" value="PAS-like_dom_sf"/>
</dbReference>
<organism evidence="3 4">
    <name type="scientific">Roseburia yibonii</name>
    <dbReference type="NCBI Taxonomy" id="2763063"/>
    <lineage>
        <taxon>Bacteria</taxon>
        <taxon>Bacillati</taxon>
        <taxon>Bacillota</taxon>
        <taxon>Clostridia</taxon>
        <taxon>Lachnospirales</taxon>
        <taxon>Lachnospiraceae</taxon>
        <taxon>Roseburia</taxon>
    </lineage>
</organism>
<dbReference type="PANTHER" id="PTHR44757:SF2">
    <property type="entry name" value="BIOFILM ARCHITECTURE MAINTENANCE PROTEIN MBAA"/>
    <property type="match status" value="1"/>
</dbReference>
<dbReference type="SUPFAM" id="SSF141868">
    <property type="entry name" value="EAL domain-like"/>
    <property type="match status" value="1"/>
</dbReference>
<keyword evidence="4" id="KW-1185">Reference proteome</keyword>
<evidence type="ECO:0000313" key="3">
    <source>
        <dbReference type="EMBL" id="MBC5752721.1"/>
    </source>
</evidence>
<dbReference type="Pfam" id="PF00990">
    <property type="entry name" value="GGDEF"/>
    <property type="match status" value="1"/>
</dbReference>
<dbReference type="InterPro" id="IPR029016">
    <property type="entry name" value="GAF-like_dom_sf"/>
</dbReference>
<dbReference type="SUPFAM" id="SSF55781">
    <property type="entry name" value="GAF domain-like"/>
    <property type="match status" value="1"/>
</dbReference>
<dbReference type="Gene3D" id="3.30.70.270">
    <property type="match status" value="1"/>
</dbReference>